<organism evidence="3 4">
    <name type="scientific">Bacteroides stercoris</name>
    <dbReference type="NCBI Taxonomy" id="46506"/>
    <lineage>
        <taxon>Bacteria</taxon>
        <taxon>Pseudomonadati</taxon>
        <taxon>Bacteroidota</taxon>
        <taxon>Bacteroidia</taxon>
        <taxon>Bacteroidales</taxon>
        <taxon>Bacteroidaceae</taxon>
        <taxon>Bacteroides</taxon>
    </lineage>
</organism>
<dbReference type="AlphaFoldDB" id="A0A7J5LH17"/>
<evidence type="ECO:0000313" key="4">
    <source>
        <dbReference type="Proteomes" id="UP000467334"/>
    </source>
</evidence>
<keyword evidence="3" id="KW-0808">Transferase</keyword>
<gene>
    <name evidence="3" type="ORF">F9958_01435</name>
</gene>
<evidence type="ECO:0000313" key="3">
    <source>
        <dbReference type="EMBL" id="KAB5316460.1"/>
    </source>
</evidence>
<keyword evidence="3" id="KW-0418">Kinase</keyword>
<dbReference type="GO" id="GO:0016301">
    <property type="term" value="F:kinase activity"/>
    <property type="evidence" value="ECO:0007669"/>
    <property type="project" value="UniProtKB-KW"/>
</dbReference>
<dbReference type="InterPro" id="IPR003594">
    <property type="entry name" value="HATPase_dom"/>
</dbReference>
<comment type="caution">
    <text evidence="3">The sequence shown here is derived from an EMBL/GenBank/DDBJ whole genome shotgun (WGS) entry which is preliminary data.</text>
</comment>
<dbReference type="Proteomes" id="UP000467334">
    <property type="component" value="Unassembled WGS sequence"/>
</dbReference>
<dbReference type="Pfam" id="PF13589">
    <property type="entry name" value="HATPase_c_3"/>
    <property type="match status" value="1"/>
</dbReference>
<reference evidence="3 4" key="1">
    <citation type="journal article" date="2019" name="Nat. Med.">
        <title>A library of human gut bacterial isolates paired with longitudinal multiomics data enables mechanistic microbiome research.</title>
        <authorList>
            <person name="Poyet M."/>
            <person name="Groussin M."/>
            <person name="Gibbons S.M."/>
            <person name="Avila-Pacheco J."/>
            <person name="Jiang X."/>
            <person name="Kearney S.M."/>
            <person name="Perrotta A.R."/>
            <person name="Berdy B."/>
            <person name="Zhao S."/>
            <person name="Lieberman T.D."/>
            <person name="Swanson P.K."/>
            <person name="Smith M."/>
            <person name="Roesemann S."/>
            <person name="Alexander J.E."/>
            <person name="Rich S.A."/>
            <person name="Livny J."/>
            <person name="Vlamakis H."/>
            <person name="Clish C."/>
            <person name="Bullock K."/>
            <person name="Deik A."/>
            <person name="Scott J."/>
            <person name="Pierce K.A."/>
            <person name="Xavier R.J."/>
            <person name="Alm E.J."/>
        </authorList>
    </citation>
    <scope>NUCLEOTIDE SEQUENCE [LARGE SCALE GENOMIC DNA]</scope>
    <source>
        <strain evidence="3 4">BIOML-A6</strain>
    </source>
</reference>
<dbReference type="SUPFAM" id="SSF55874">
    <property type="entry name" value="ATPase domain of HSP90 chaperone/DNA topoisomerase II/histidine kinase"/>
    <property type="match status" value="2"/>
</dbReference>
<sequence>MKIPFKVSSRTARLIGRENVATAKGAIIELVKNGYDADSRYSIVYIDNELSFFKDKLSVEEYDKLCTKGIDNNLLQSIYHLMDDEYILNDGVDSSLIQTLSDQLKQFASLYVIDCGEGMTHEIIKNYWMIIGTDNKSTNFYTKKGRIKAGAKGIGRFAMDKLGANCEMTTIYDKDVHHDYDEDGKESPFCGYQWIVAWDDFEGTNKTLDSVNADLEGLKDVSFIDCVRRMNLPESINAVLREDTFEHGTILKITNLRDVWDDESVKLLFEDLGVLVPPSENKDYSIILRSSSLPAEYGEVESSVCDDFDFKIEAHADSKQTVHIKIIRKENLVEALPPSFFARPNQQKANYTKADFERGYWETTRTFAQLLPGFNVTDYAQVFSRIGSFDFVFYFMKRSATKKDEVRFFYRPCAYNLRADWLQKFGGIKLFRDGFRVRPYGERNDSAFDWLGLGARKQKSPAGIAKPEGGYRVEVENVAGSICISRLTNVEFEDKSSREGLQENSAFQVFKRLIQGIIAIFEEDRALIARELTADDEYRNGEARDMRQAEELAKKILAKQRERQENNQKEPGRQEKGERYSMELLAALNEKKTLEIEQLREEQKVLRALASSGLMLASFSHDLSKIHDSLNDRYDKIQQNLLPFASEEMYVDREDRKNPYRLMDKARSTDQKMQNWLRFSTGIIKKDKRRQKLVDIKAYTESLLQTWAGIFEQRAITVEYEIASKLKMRAFEIDFDSIFYNLFSNSIEAFNMMRVNRPRKIEILWTSTDKEIICEYKDNGTGLSSDIVTPEDIFKPLFTTKRNNTTGEEIGTGLGMWIVKLIAEDNDARINLLNLNYGFGIRFVYPQKYVQSVNELTNE</sequence>
<evidence type="ECO:0000256" key="1">
    <source>
        <dbReference type="SAM" id="MobiDB-lite"/>
    </source>
</evidence>
<feature type="region of interest" description="Disordered" evidence="1">
    <location>
        <begin position="558"/>
        <end position="577"/>
    </location>
</feature>
<protein>
    <submittedName>
        <fullName evidence="3">Sensor histidine kinase</fullName>
    </submittedName>
</protein>
<dbReference type="Pfam" id="PF02518">
    <property type="entry name" value="HATPase_c"/>
    <property type="match status" value="1"/>
</dbReference>
<dbReference type="EMBL" id="WCLE01000002">
    <property type="protein sequence ID" value="KAB5316460.1"/>
    <property type="molecule type" value="Genomic_DNA"/>
</dbReference>
<proteinExistence type="predicted"/>
<evidence type="ECO:0000259" key="2">
    <source>
        <dbReference type="SMART" id="SM00387"/>
    </source>
</evidence>
<accession>A0A7J5LH17</accession>
<dbReference type="InterPro" id="IPR036890">
    <property type="entry name" value="HATPase_C_sf"/>
</dbReference>
<name>A0A7J5LH17_BACSE</name>
<dbReference type="Gene3D" id="3.30.565.10">
    <property type="entry name" value="Histidine kinase-like ATPase, C-terminal domain"/>
    <property type="match status" value="2"/>
</dbReference>
<dbReference type="RefSeq" id="WP_117941792.1">
    <property type="nucleotide sequence ID" value="NZ_CP081913.1"/>
</dbReference>
<dbReference type="PANTHER" id="PTHR43065">
    <property type="entry name" value="SENSOR HISTIDINE KINASE"/>
    <property type="match status" value="1"/>
</dbReference>
<dbReference type="SMART" id="SM00387">
    <property type="entry name" value="HATPase_c"/>
    <property type="match status" value="1"/>
</dbReference>
<feature type="domain" description="Histidine kinase/HSP90-like ATPase" evidence="2">
    <location>
        <begin position="730"/>
        <end position="849"/>
    </location>
</feature>